<sequence length="240" mass="27736">MNSSLSLSLSLVQFGQILRIPYNGPDAFTNEWDLASLAYSQETEGPYHTDLPTLDDIHQFLQLDRVEFNRTIKSQNVVLTPNQILTKELRQDMKQQYNLAYFFVKRIECARATPTANLPYGMFLTHLYRHVIEHYPHLNNDIYNVVDRVMRPLALKQTRKPQSDRGKSRHSVSSTSAHHNYGFLSRQGDDEGASRASTPSPITYLNSLRPLNYERYDIPTSSQQDDDLLFERQTLLLNQS</sequence>
<name>A0ABQ5JD29_9ASTR</name>
<evidence type="ECO:0000313" key="3">
    <source>
        <dbReference type="Proteomes" id="UP001151760"/>
    </source>
</evidence>
<keyword evidence="3" id="KW-1185">Reference proteome</keyword>
<reference evidence="2" key="2">
    <citation type="submission" date="2022-01" db="EMBL/GenBank/DDBJ databases">
        <authorList>
            <person name="Yamashiro T."/>
            <person name="Shiraishi A."/>
            <person name="Satake H."/>
            <person name="Nakayama K."/>
        </authorList>
    </citation>
    <scope>NUCLEOTIDE SEQUENCE</scope>
</reference>
<proteinExistence type="predicted"/>
<comment type="caution">
    <text evidence="2">The sequence shown here is derived from an EMBL/GenBank/DDBJ whole genome shotgun (WGS) entry which is preliminary data.</text>
</comment>
<feature type="region of interest" description="Disordered" evidence="1">
    <location>
        <begin position="155"/>
        <end position="201"/>
    </location>
</feature>
<dbReference type="EMBL" id="BQNB010021773">
    <property type="protein sequence ID" value="GJU09955.1"/>
    <property type="molecule type" value="Genomic_DNA"/>
</dbReference>
<reference evidence="2" key="1">
    <citation type="journal article" date="2022" name="Int. J. Mol. Sci.">
        <title>Draft Genome of Tanacetum Coccineum: Genomic Comparison of Closely Related Tanacetum-Family Plants.</title>
        <authorList>
            <person name="Yamashiro T."/>
            <person name="Shiraishi A."/>
            <person name="Nakayama K."/>
            <person name="Satake H."/>
        </authorList>
    </citation>
    <scope>NUCLEOTIDE SEQUENCE</scope>
</reference>
<accession>A0ABQ5JD29</accession>
<evidence type="ECO:0000256" key="1">
    <source>
        <dbReference type="SAM" id="MobiDB-lite"/>
    </source>
</evidence>
<dbReference type="Proteomes" id="UP001151760">
    <property type="component" value="Unassembled WGS sequence"/>
</dbReference>
<protein>
    <submittedName>
        <fullName evidence="2">Uncharacterized protein</fullName>
    </submittedName>
</protein>
<organism evidence="2 3">
    <name type="scientific">Tanacetum coccineum</name>
    <dbReference type="NCBI Taxonomy" id="301880"/>
    <lineage>
        <taxon>Eukaryota</taxon>
        <taxon>Viridiplantae</taxon>
        <taxon>Streptophyta</taxon>
        <taxon>Embryophyta</taxon>
        <taxon>Tracheophyta</taxon>
        <taxon>Spermatophyta</taxon>
        <taxon>Magnoliopsida</taxon>
        <taxon>eudicotyledons</taxon>
        <taxon>Gunneridae</taxon>
        <taxon>Pentapetalae</taxon>
        <taxon>asterids</taxon>
        <taxon>campanulids</taxon>
        <taxon>Asterales</taxon>
        <taxon>Asteraceae</taxon>
        <taxon>Asteroideae</taxon>
        <taxon>Anthemideae</taxon>
        <taxon>Anthemidinae</taxon>
        <taxon>Tanacetum</taxon>
    </lineage>
</organism>
<gene>
    <name evidence="2" type="ORF">Tco_1132351</name>
</gene>
<evidence type="ECO:0000313" key="2">
    <source>
        <dbReference type="EMBL" id="GJU09955.1"/>
    </source>
</evidence>